<dbReference type="InterPro" id="IPR008266">
    <property type="entry name" value="Tyr_kinase_AS"/>
</dbReference>
<dbReference type="Proteomes" id="UP001491310">
    <property type="component" value="Unassembled WGS sequence"/>
</dbReference>
<dbReference type="PROSITE" id="PS50011">
    <property type="entry name" value="PROTEIN_KINASE_DOM"/>
    <property type="match status" value="1"/>
</dbReference>
<sequence>MYKGKRGSSPQQGKGVAKSTRSSNKGGGSRGKSRASQAPATQLDASWRIKALVSTAASFDLDMPETILGSGECGYVFGCRLKGQDAAVKLVPVEGADELLARLRREAQVYCALRPLWGNKVPALLAAGYGRDRCCYLLATARVGNAPAAEVDLSRADHRALLPAATRALAAIHTLGVLHRDLRADNILVAPPTAASGSPTVQFVDFGYARCGSSLADRQQEMDSLVSLFQQAADTRR</sequence>
<dbReference type="PROSITE" id="PS00109">
    <property type="entry name" value="PROTEIN_KINASE_TYR"/>
    <property type="match status" value="1"/>
</dbReference>
<evidence type="ECO:0000256" key="1">
    <source>
        <dbReference type="SAM" id="MobiDB-lite"/>
    </source>
</evidence>
<protein>
    <recommendedName>
        <fullName evidence="2">Protein kinase domain-containing protein</fullName>
    </recommendedName>
</protein>
<name>A0ABR2YKB0_9CHLO</name>
<dbReference type="PANTHER" id="PTHR37171:SF1">
    <property type="entry name" value="SERINE_THREONINE-PROTEIN KINASE YRZF-RELATED"/>
    <property type="match status" value="1"/>
</dbReference>
<dbReference type="InterPro" id="IPR000719">
    <property type="entry name" value="Prot_kinase_dom"/>
</dbReference>
<dbReference type="InterPro" id="IPR011009">
    <property type="entry name" value="Kinase-like_dom_sf"/>
</dbReference>
<feature type="region of interest" description="Disordered" evidence="1">
    <location>
        <begin position="1"/>
        <end position="41"/>
    </location>
</feature>
<evidence type="ECO:0000313" key="4">
    <source>
        <dbReference type="Proteomes" id="UP001491310"/>
    </source>
</evidence>
<comment type="caution">
    <text evidence="3">The sequence shown here is derived from an EMBL/GenBank/DDBJ whole genome shotgun (WGS) entry which is preliminary data.</text>
</comment>
<proteinExistence type="predicted"/>
<dbReference type="SUPFAM" id="SSF56112">
    <property type="entry name" value="Protein kinase-like (PK-like)"/>
    <property type="match status" value="1"/>
</dbReference>
<feature type="domain" description="Protein kinase" evidence="2">
    <location>
        <begin position="62"/>
        <end position="237"/>
    </location>
</feature>
<accession>A0ABR2YKB0</accession>
<dbReference type="Pfam" id="PF00069">
    <property type="entry name" value="Pkinase"/>
    <property type="match status" value="1"/>
</dbReference>
<dbReference type="Gene3D" id="1.10.510.10">
    <property type="entry name" value="Transferase(Phosphotransferase) domain 1"/>
    <property type="match status" value="1"/>
</dbReference>
<evidence type="ECO:0000259" key="2">
    <source>
        <dbReference type="PROSITE" id="PS50011"/>
    </source>
</evidence>
<dbReference type="InterPro" id="IPR052396">
    <property type="entry name" value="Meiotic_Drive_Suppr_Kinase"/>
</dbReference>
<keyword evidence="4" id="KW-1185">Reference proteome</keyword>
<dbReference type="EMBL" id="JALJOT010000009">
    <property type="protein sequence ID" value="KAK9907310.1"/>
    <property type="molecule type" value="Genomic_DNA"/>
</dbReference>
<gene>
    <name evidence="3" type="ORF">WJX75_001275</name>
</gene>
<dbReference type="PANTHER" id="PTHR37171">
    <property type="entry name" value="SERINE/THREONINE-PROTEIN KINASE YRZF-RELATED"/>
    <property type="match status" value="1"/>
</dbReference>
<evidence type="ECO:0000313" key="3">
    <source>
        <dbReference type="EMBL" id="KAK9907310.1"/>
    </source>
</evidence>
<reference evidence="3 4" key="1">
    <citation type="journal article" date="2024" name="Nat. Commun.">
        <title>Phylogenomics reveals the evolutionary origins of lichenization in chlorophyte algae.</title>
        <authorList>
            <person name="Puginier C."/>
            <person name="Libourel C."/>
            <person name="Otte J."/>
            <person name="Skaloud P."/>
            <person name="Haon M."/>
            <person name="Grisel S."/>
            <person name="Petersen M."/>
            <person name="Berrin J.G."/>
            <person name="Delaux P.M."/>
            <person name="Dal Grande F."/>
            <person name="Keller J."/>
        </authorList>
    </citation>
    <scope>NUCLEOTIDE SEQUENCE [LARGE SCALE GENOMIC DNA]</scope>
    <source>
        <strain evidence="3 4">SAG 216-7</strain>
    </source>
</reference>
<organism evidence="3 4">
    <name type="scientific">Coccomyxa subellipsoidea</name>
    <dbReference type="NCBI Taxonomy" id="248742"/>
    <lineage>
        <taxon>Eukaryota</taxon>
        <taxon>Viridiplantae</taxon>
        <taxon>Chlorophyta</taxon>
        <taxon>core chlorophytes</taxon>
        <taxon>Trebouxiophyceae</taxon>
        <taxon>Trebouxiophyceae incertae sedis</taxon>
        <taxon>Coccomyxaceae</taxon>
        <taxon>Coccomyxa</taxon>
    </lineage>
</organism>